<proteinExistence type="predicted"/>
<dbReference type="EMBL" id="KN847476">
    <property type="protein sequence ID" value="KIX07411.1"/>
    <property type="molecule type" value="Genomic_DNA"/>
</dbReference>
<dbReference type="AlphaFoldDB" id="A0A0D2IW00"/>
<dbReference type="VEuPathDB" id="FungiDB:Z518_02064"/>
<dbReference type="Proteomes" id="UP000053617">
    <property type="component" value="Unassembled WGS sequence"/>
</dbReference>
<dbReference type="Gene3D" id="3.40.50.720">
    <property type="entry name" value="NAD(P)-binding Rossmann-like Domain"/>
    <property type="match status" value="1"/>
</dbReference>
<protein>
    <submittedName>
        <fullName evidence="1">Uncharacterized protein</fullName>
    </submittedName>
</protein>
<evidence type="ECO:0000313" key="1">
    <source>
        <dbReference type="EMBL" id="KIX07411.1"/>
    </source>
</evidence>
<accession>A0A0D2IW00</accession>
<dbReference type="GeneID" id="25290135"/>
<dbReference type="HOGENOM" id="CLU_2813786_0_0_1"/>
<keyword evidence="2" id="KW-1185">Reference proteome</keyword>
<organism evidence="1 2">
    <name type="scientific">Rhinocladiella mackenziei CBS 650.93</name>
    <dbReference type="NCBI Taxonomy" id="1442369"/>
    <lineage>
        <taxon>Eukaryota</taxon>
        <taxon>Fungi</taxon>
        <taxon>Dikarya</taxon>
        <taxon>Ascomycota</taxon>
        <taxon>Pezizomycotina</taxon>
        <taxon>Eurotiomycetes</taxon>
        <taxon>Chaetothyriomycetidae</taxon>
        <taxon>Chaetothyriales</taxon>
        <taxon>Herpotrichiellaceae</taxon>
        <taxon>Rhinocladiella</taxon>
    </lineage>
</organism>
<dbReference type="STRING" id="1442369.A0A0D2IW00"/>
<name>A0A0D2IW00_9EURO</name>
<dbReference type="OrthoDB" id="9997102at2759"/>
<reference evidence="1 2" key="1">
    <citation type="submission" date="2015-01" db="EMBL/GenBank/DDBJ databases">
        <title>The Genome Sequence of Rhinocladiella mackenzie CBS 650.93.</title>
        <authorList>
            <consortium name="The Broad Institute Genomics Platform"/>
            <person name="Cuomo C."/>
            <person name="de Hoog S."/>
            <person name="Gorbushina A."/>
            <person name="Stielow B."/>
            <person name="Teixiera M."/>
            <person name="Abouelleil A."/>
            <person name="Chapman S.B."/>
            <person name="Priest M."/>
            <person name="Young S.K."/>
            <person name="Wortman J."/>
            <person name="Nusbaum C."/>
            <person name="Birren B."/>
        </authorList>
    </citation>
    <scope>NUCLEOTIDE SEQUENCE [LARGE SCALE GENOMIC DNA]</scope>
    <source>
        <strain evidence="1 2">CBS 650.93</strain>
    </source>
</reference>
<sequence>MATRKILVSSATGKQESAVIKSLLANPPSFDFDVLTLTLKAASSVAKSLATNSKVSLIEAILVIVRT</sequence>
<gene>
    <name evidence="1" type="ORF">Z518_02064</name>
</gene>
<evidence type="ECO:0000313" key="2">
    <source>
        <dbReference type="Proteomes" id="UP000053617"/>
    </source>
</evidence>
<dbReference type="RefSeq" id="XP_013274547.1">
    <property type="nucleotide sequence ID" value="XM_013419093.1"/>
</dbReference>